<dbReference type="AlphaFoldDB" id="X1G2J2"/>
<gene>
    <name evidence="1" type="ORF">S03H2_13217</name>
</gene>
<name>X1G2J2_9ZZZZ</name>
<accession>X1G2J2</accession>
<organism evidence="1">
    <name type="scientific">marine sediment metagenome</name>
    <dbReference type="NCBI Taxonomy" id="412755"/>
    <lineage>
        <taxon>unclassified sequences</taxon>
        <taxon>metagenomes</taxon>
        <taxon>ecological metagenomes</taxon>
    </lineage>
</organism>
<evidence type="ECO:0000313" key="1">
    <source>
        <dbReference type="EMBL" id="GAH35814.1"/>
    </source>
</evidence>
<dbReference type="EMBL" id="BARU01006709">
    <property type="protein sequence ID" value="GAH35814.1"/>
    <property type="molecule type" value="Genomic_DNA"/>
</dbReference>
<proteinExistence type="predicted"/>
<feature type="non-terminal residue" evidence="1">
    <location>
        <position position="145"/>
    </location>
</feature>
<comment type="caution">
    <text evidence="1">The sequence shown here is derived from an EMBL/GenBank/DDBJ whole genome shotgun (WGS) entry which is preliminary data.</text>
</comment>
<reference evidence="1" key="1">
    <citation type="journal article" date="2014" name="Front. Microbiol.">
        <title>High frequency of phylogenetically diverse reductive dehalogenase-homologous genes in deep subseafloor sedimentary metagenomes.</title>
        <authorList>
            <person name="Kawai M."/>
            <person name="Futagami T."/>
            <person name="Toyoda A."/>
            <person name="Takaki Y."/>
            <person name="Nishi S."/>
            <person name="Hori S."/>
            <person name="Arai W."/>
            <person name="Tsubouchi T."/>
            <person name="Morono Y."/>
            <person name="Uchiyama I."/>
            <person name="Ito T."/>
            <person name="Fujiyama A."/>
            <person name="Inagaki F."/>
            <person name="Takami H."/>
        </authorList>
    </citation>
    <scope>NUCLEOTIDE SEQUENCE</scope>
    <source>
        <strain evidence="1">Expedition CK06-06</strain>
    </source>
</reference>
<protein>
    <submittedName>
        <fullName evidence="1">Uncharacterized protein</fullName>
    </submittedName>
</protein>
<sequence>MSIQVTDFEWLDERYIKSRPPWKSRKTGEMINRIGFYMDEYLAINLMGVPAYLKKSWDVVGIVSGHGKVRIGKSTIAQQVAYYLAWQLSGGRMAKTEGKEGKWYVDKHPEKNVKFDIGDNIVFSPEQLMKKASDLFKKYGRNQVI</sequence>